<accession>A0A2T0W5F8</accession>
<protein>
    <submittedName>
        <fullName evidence="1">Uncharacterized protein</fullName>
    </submittedName>
</protein>
<gene>
    <name evidence="1" type="ORF">CLV38_11921</name>
</gene>
<name>A0A2T0W5F8_9LACT</name>
<comment type="caution">
    <text evidence="1">The sequence shown here is derived from an EMBL/GenBank/DDBJ whole genome shotgun (WGS) entry which is preliminary data.</text>
</comment>
<dbReference type="RefSeq" id="WP_170068866.1">
    <property type="nucleotide sequence ID" value="NZ_PVTO01000019.1"/>
</dbReference>
<evidence type="ECO:0000313" key="1">
    <source>
        <dbReference type="EMBL" id="PRY81011.1"/>
    </source>
</evidence>
<keyword evidence="2" id="KW-1185">Reference proteome</keyword>
<dbReference type="AlphaFoldDB" id="A0A2T0W5F8"/>
<evidence type="ECO:0000313" key="2">
    <source>
        <dbReference type="Proteomes" id="UP000238205"/>
    </source>
</evidence>
<reference evidence="1 2" key="1">
    <citation type="submission" date="2018-03" db="EMBL/GenBank/DDBJ databases">
        <title>Genomic Encyclopedia of Archaeal and Bacterial Type Strains, Phase II (KMG-II): from individual species to whole genera.</title>
        <authorList>
            <person name="Goeker M."/>
        </authorList>
    </citation>
    <scope>NUCLEOTIDE SEQUENCE [LARGE SCALE GENOMIC DNA]</scope>
    <source>
        <strain evidence="1 2">DSM 13175</strain>
    </source>
</reference>
<sequence>MKRNFYERLKKLEKNTFDGNTLWCVRVEAGDRWTPYEITTDKGVERQRLQAMTGEAFLEWQNRLGRRALVILDDVEVEDEE</sequence>
<dbReference type="Proteomes" id="UP000238205">
    <property type="component" value="Unassembled WGS sequence"/>
</dbReference>
<proteinExistence type="predicted"/>
<dbReference type="EMBL" id="PVTO01000019">
    <property type="protein sequence ID" value="PRY81011.1"/>
    <property type="molecule type" value="Genomic_DNA"/>
</dbReference>
<organism evidence="1 2">
    <name type="scientific">Alkalibacterium olivapovliticus</name>
    <dbReference type="NCBI Taxonomy" id="99907"/>
    <lineage>
        <taxon>Bacteria</taxon>
        <taxon>Bacillati</taxon>
        <taxon>Bacillota</taxon>
        <taxon>Bacilli</taxon>
        <taxon>Lactobacillales</taxon>
        <taxon>Carnobacteriaceae</taxon>
        <taxon>Alkalibacterium</taxon>
    </lineage>
</organism>